<dbReference type="InterPro" id="IPR043502">
    <property type="entry name" value="DNA/RNA_pol_sf"/>
</dbReference>
<protein>
    <submittedName>
        <fullName evidence="2">Uncharacterized protein</fullName>
    </submittedName>
</protein>
<accession>A0A6A6EC20</accession>
<keyword evidence="1" id="KW-0812">Transmembrane</keyword>
<feature type="transmembrane region" description="Helical" evidence="1">
    <location>
        <begin position="47"/>
        <end position="67"/>
    </location>
</feature>
<gene>
    <name evidence="2" type="ORF">K469DRAFT_563261</name>
</gene>
<dbReference type="AlphaFoldDB" id="A0A6A6EC20"/>
<feature type="non-terminal residue" evidence="2">
    <location>
        <position position="1"/>
    </location>
</feature>
<reference evidence="2" key="1">
    <citation type="journal article" date="2020" name="Stud. Mycol.">
        <title>101 Dothideomycetes genomes: a test case for predicting lifestyles and emergence of pathogens.</title>
        <authorList>
            <person name="Haridas S."/>
            <person name="Albert R."/>
            <person name="Binder M."/>
            <person name="Bloem J."/>
            <person name="Labutti K."/>
            <person name="Salamov A."/>
            <person name="Andreopoulos B."/>
            <person name="Baker S."/>
            <person name="Barry K."/>
            <person name="Bills G."/>
            <person name="Bluhm B."/>
            <person name="Cannon C."/>
            <person name="Castanera R."/>
            <person name="Culley D."/>
            <person name="Daum C."/>
            <person name="Ezra D."/>
            <person name="Gonzalez J."/>
            <person name="Henrissat B."/>
            <person name="Kuo A."/>
            <person name="Liang C."/>
            <person name="Lipzen A."/>
            <person name="Lutzoni F."/>
            <person name="Magnuson J."/>
            <person name="Mondo S."/>
            <person name="Nolan M."/>
            <person name="Ohm R."/>
            <person name="Pangilinan J."/>
            <person name="Park H.-J."/>
            <person name="Ramirez L."/>
            <person name="Alfaro M."/>
            <person name="Sun H."/>
            <person name="Tritt A."/>
            <person name="Yoshinaga Y."/>
            <person name="Zwiers L.-H."/>
            <person name="Turgeon B."/>
            <person name="Goodwin S."/>
            <person name="Spatafora J."/>
            <person name="Crous P."/>
            <person name="Grigoriev I."/>
        </authorList>
    </citation>
    <scope>NUCLEOTIDE SEQUENCE</scope>
    <source>
        <strain evidence="2">CBS 207.26</strain>
    </source>
</reference>
<dbReference type="OrthoDB" id="5599418at2759"/>
<evidence type="ECO:0000313" key="2">
    <source>
        <dbReference type="EMBL" id="KAF2189304.1"/>
    </source>
</evidence>
<keyword evidence="3" id="KW-1185">Reference proteome</keyword>
<dbReference type="Proteomes" id="UP000800200">
    <property type="component" value="Unassembled WGS sequence"/>
</dbReference>
<dbReference type="SUPFAM" id="SSF56672">
    <property type="entry name" value="DNA/RNA polymerases"/>
    <property type="match status" value="1"/>
</dbReference>
<keyword evidence="1" id="KW-0472">Membrane</keyword>
<evidence type="ECO:0000256" key="1">
    <source>
        <dbReference type="SAM" id="Phobius"/>
    </source>
</evidence>
<name>A0A6A6EC20_9PEZI</name>
<sequence length="85" mass="10522">KLKVIRKYFNNYFTKIFIRVNMFFIIILVIFIKKPNRVLNTITIKNYYFILLILKTLFCFSKVKYFIKLDIILAFNYFYVVKENK</sequence>
<proteinExistence type="predicted"/>
<feature type="transmembrane region" description="Helical" evidence="1">
    <location>
        <begin position="12"/>
        <end position="32"/>
    </location>
</feature>
<keyword evidence="1" id="KW-1133">Transmembrane helix</keyword>
<organism evidence="2 3">
    <name type="scientific">Zopfia rhizophila CBS 207.26</name>
    <dbReference type="NCBI Taxonomy" id="1314779"/>
    <lineage>
        <taxon>Eukaryota</taxon>
        <taxon>Fungi</taxon>
        <taxon>Dikarya</taxon>
        <taxon>Ascomycota</taxon>
        <taxon>Pezizomycotina</taxon>
        <taxon>Dothideomycetes</taxon>
        <taxon>Dothideomycetes incertae sedis</taxon>
        <taxon>Zopfiaceae</taxon>
        <taxon>Zopfia</taxon>
    </lineage>
</organism>
<dbReference type="EMBL" id="ML994621">
    <property type="protein sequence ID" value="KAF2189304.1"/>
    <property type="molecule type" value="Genomic_DNA"/>
</dbReference>
<evidence type="ECO:0000313" key="3">
    <source>
        <dbReference type="Proteomes" id="UP000800200"/>
    </source>
</evidence>